<feature type="domain" description="DUF427" evidence="1">
    <location>
        <begin position="1"/>
        <end position="87"/>
    </location>
</feature>
<dbReference type="Gene3D" id="2.170.150.40">
    <property type="entry name" value="Domain of unknown function (DUF427)"/>
    <property type="match status" value="1"/>
</dbReference>
<accession>A0A6J4RGX1</accession>
<name>A0A6J4RGX1_9BACT</name>
<dbReference type="PANTHER" id="PTHR34310:SF5">
    <property type="entry name" value="DUF427 DOMAIN PROTEIN (AFU_ORTHOLOGUE AFUA_3G02220)"/>
    <property type="match status" value="1"/>
</dbReference>
<dbReference type="EMBL" id="CADCVN010000148">
    <property type="protein sequence ID" value="CAA9470850.1"/>
    <property type="molecule type" value="Genomic_DNA"/>
</dbReference>
<reference evidence="2" key="1">
    <citation type="submission" date="2020-02" db="EMBL/GenBank/DDBJ databases">
        <authorList>
            <person name="Meier V. D."/>
        </authorList>
    </citation>
    <scope>NUCLEOTIDE SEQUENCE</scope>
    <source>
        <strain evidence="2">AVDCRST_MAG96</strain>
    </source>
</reference>
<dbReference type="AlphaFoldDB" id="A0A6J4RGX1"/>
<sequence>MKAIWNNKIIAQSNDTLVVEGNHYFPAGSIAKEYFSATETHTTCPHKGVASYYKVNVNGNENVDGAWYYPNPKSGYEKIKNYLAFWKGIKVEQE</sequence>
<evidence type="ECO:0000313" key="2">
    <source>
        <dbReference type="EMBL" id="CAA9470850.1"/>
    </source>
</evidence>
<dbReference type="InterPro" id="IPR038694">
    <property type="entry name" value="DUF427_sf"/>
</dbReference>
<organism evidence="2">
    <name type="scientific">uncultured Segetibacter sp</name>
    <dbReference type="NCBI Taxonomy" id="481133"/>
    <lineage>
        <taxon>Bacteria</taxon>
        <taxon>Pseudomonadati</taxon>
        <taxon>Bacteroidota</taxon>
        <taxon>Chitinophagia</taxon>
        <taxon>Chitinophagales</taxon>
        <taxon>Chitinophagaceae</taxon>
        <taxon>Segetibacter</taxon>
        <taxon>environmental samples</taxon>
    </lineage>
</organism>
<proteinExistence type="predicted"/>
<evidence type="ECO:0000259" key="1">
    <source>
        <dbReference type="Pfam" id="PF04248"/>
    </source>
</evidence>
<dbReference type="PANTHER" id="PTHR34310">
    <property type="entry name" value="DUF427 DOMAIN PROTEIN (AFU_ORTHOLOGUE AFUA_3G02220)"/>
    <property type="match status" value="1"/>
</dbReference>
<dbReference type="Pfam" id="PF04248">
    <property type="entry name" value="NTP_transf_9"/>
    <property type="match status" value="1"/>
</dbReference>
<dbReference type="InterPro" id="IPR007361">
    <property type="entry name" value="DUF427"/>
</dbReference>
<protein>
    <recommendedName>
        <fullName evidence="1">DUF427 domain-containing protein</fullName>
    </recommendedName>
</protein>
<gene>
    <name evidence="2" type="ORF">AVDCRST_MAG96-399</name>
</gene>